<dbReference type="EMBL" id="BGPR01107387">
    <property type="protein sequence ID" value="GBM79429.1"/>
    <property type="molecule type" value="Genomic_DNA"/>
</dbReference>
<proteinExistence type="predicted"/>
<organism evidence="1 2">
    <name type="scientific">Araneus ventricosus</name>
    <name type="common">Orbweaver spider</name>
    <name type="synonym">Epeira ventricosa</name>
    <dbReference type="NCBI Taxonomy" id="182803"/>
    <lineage>
        <taxon>Eukaryota</taxon>
        <taxon>Metazoa</taxon>
        <taxon>Ecdysozoa</taxon>
        <taxon>Arthropoda</taxon>
        <taxon>Chelicerata</taxon>
        <taxon>Arachnida</taxon>
        <taxon>Araneae</taxon>
        <taxon>Araneomorphae</taxon>
        <taxon>Entelegynae</taxon>
        <taxon>Araneoidea</taxon>
        <taxon>Araneidae</taxon>
        <taxon>Araneus</taxon>
    </lineage>
</organism>
<evidence type="ECO:0000313" key="2">
    <source>
        <dbReference type="Proteomes" id="UP000499080"/>
    </source>
</evidence>
<accession>A0A4Y2IQE0</accession>
<dbReference type="AlphaFoldDB" id="A0A4Y2IQE0"/>
<dbReference type="Proteomes" id="UP000499080">
    <property type="component" value="Unassembled WGS sequence"/>
</dbReference>
<sequence length="134" mass="15836">MSADCLVTSNTRWWTDAEFLSNPEFPENFQSVDSDLDYLTENEKETIVLERKKFLRLRAVMRLFLLTEDDSGALDNLLEHSNNYFKVNRILSYIFRFISNCRNKVKRPEPLTVEEIRNAENKLIQHAQISLFES</sequence>
<keyword evidence="2" id="KW-1185">Reference proteome</keyword>
<comment type="caution">
    <text evidence="1">The sequence shown here is derived from an EMBL/GenBank/DDBJ whole genome shotgun (WGS) entry which is preliminary data.</text>
</comment>
<protein>
    <submittedName>
        <fullName evidence="1">Uncharacterized protein</fullName>
    </submittedName>
</protein>
<gene>
    <name evidence="1" type="ORF">AVEN_168468_1</name>
</gene>
<name>A0A4Y2IQE0_ARAVE</name>
<reference evidence="1 2" key="1">
    <citation type="journal article" date="2019" name="Sci. Rep.">
        <title>Orb-weaving spider Araneus ventricosus genome elucidates the spidroin gene catalogue.</title>
        <authorList>
            <person name="Kono N."/>
            <person name="Nakamura H."/>
            <person name="Ohtoshi R."/>
            <person name="Moran D.A.P."/>
            <person name="Shinohara A."/>
            <person name="Yoshida Y."/>
            <person name="Fujiwara M."/>
            <person name="Mori M."/>
            <person name="Tomita M."/>
            <person name="Arakawa K."/>
        </authorList>
    </citation>
    <scope>NUCLEOTIDE SEQUENCE [LARGE SCALE GENOMIC DNA]</scope>
</reference>
<evidence type="ECO:0000313" key="1">
    <source>
        <dbReference type="EMBL" id="GBM79429.1"/>
    </source>
</evidence>